<keyword evidence="5 18" id="KW-0479">Metal-binding</keyword>
<dbReference type="EC" id="5.1.99.6" evidence="19"/>
<dbReference type="GO" id="GO:0046872">
    <property type="term" value="F:metal ion binding"/>
    <property type="evidence" value="ECO:0007669"/>
    <property type="project" value="UniProtKB-UniRule"/>
</dbReference>
<feature type="binding site" evidence="17">
    <location>
        <position position="287"/>
    </location>
    <ligand>
        <name>(6S)-NADPHX</name>
        <dbReference type="ChEBI" id="CHEBI:64076"/>
    </ligand>
</feature>
<evidence type="ECO:0000256" key="17">
    <source>
        <dbReference type="HAMAP-Rule" id="MF_01965"/>
    </source>
</evidence>
<evidence type="ECO:0000256" key="12">
    <source>
        <dbReference type="ARBA" id="ARBA00023239"/>
    </source>
</evidence>
<evidence type="ECO:0000259" key="21">
    <source>
        <dbReference type="PROSITE" id="PS51385"/>
    </source>
</evidence>
<comment type="subunit">
    <text evidence="17">Homotetramer.</text>
</comment>
<dbReference type="GO" id="GO:0046496">
    <property type="term" value="P:nicotinamide nucleotide metabolic process"/>
    <property type="evidence" value="ECO:0007669"/>
    <property type="project" value="UniProtKB-UniRule"/>
</dbReference>
<evidence type="ECO:0000259" key="20">
    <source>
        <dbReference type="PROSITE" id="PS51383"/>
    </source>
</evidence>
<comment type="catalytic activity">
    <reaction evidence="16 17 19">
        <text>(6S)-NADPHX + ADP = AMP + phosphate + NADPH + H(+)</text>
        <dbReference type="Rhea" id="RHEA:32235"/>
        <dbReference type="ChEBI" id="CHEBI:15378"/>
        <dbReference type="ChEBI" id="CHEBI:43474"/>
        <dbReference type="ChEBI" id="CHEBI:57783"/>
        <dbReference type="ChEBI" id="CHEBI:64076"/>
        <dbReference type="ChEBI" id="CHEBI:456215"/>
        <dbReference type="ChEBI" id="CHEBI:456216"/>
        <dbReference type="EC" id="4.2.1.136"/>
    </reaction>
</comment>
<dbReference type="PANTHER" id="PTHR12592:SF0">
    <property type="entry name" value="ATP-DEPENDENT (S)-NAD(P)H-HYDRATE DEHYDRATASE"/>
    <property type="match status" value="1"/>
</dbReference>
<dbReference type="OrthoDB" id="9806925at2"/>
<feature type="binding site" evidence="18">
    <location>
        <position position="143"/>
    </location>
    <ligand>
        <name>K(+)</name>
        <dbReference type="ChEBI" id="CHEBI:29103"/>
    </ligand>
</feature>
<evidence type="ECO:0000256" key="16">
    <source>
        <dbReference type="ARBA" id="ARBA00049209"/>
    </source>
</evidence>
<dbReference type="PROSITE" id="PS51385">
    <property type="entry name" value="YJEF_N"/>
    <property type="match status" value="1"/>
</dbReference>
<dbReference type="GO" id="GO:0016301">
    <property type="term" value="F:kinase activity"/>
    <property type="evidence" value="ECO:0007669"/>
    <property type="project" value="UniProtKB-KW"/>
</dbReference>
<feature type="binding site" evidence="17">
    <location>
        <position position="467"/>
    </location>
    <ligand>
        <name>(6S)-NADPHX</name>
        <dbReference type="ChEBI" id="CHEBI:64076"/>
    </ligand>
</feature>
<dbReference type="InterPro" id="IPR000631">
    <property type="entry name" value="CARKD"/>
</dbReference>
<keyword evidence="6 17" id="KW-0547">Nucleotide-binding</keyword>
<dbReference type="Gene3D" id="3.40.50.10260">
    <property type="entry name" value="YjeF N-terminal domain"/>
    <property type="match status" value="1"/>
</dbReference>
<evidence type="ECO:0000313" key="23">
    <source>
        <dbReference type="Proteomes" id="UP000243096"/>
    </source>
</evidence>
<dbReference type="PROSITE" id="PS51383">
    <property type="entry name" value="YJEF_C_3"/>
    <property type="match status" value="1"/>
</dbReference>
<comment type="function">
    <text evidence="18">Catalyzes the epimerization of the S- and R-forms of NAD(P)HX, a damaged form of NAD(P)H that is a result of enzymatic or heat-dependent hydration. This is a prerequisite for the S-specific NAD(P)H-hydrate dehydratase to allow the repair of both epimers of NAD(P)HX.</text>
</comment>
<keyword evidence="13" id="KW-0511">Multifunctional enzyme</keyword>
<dbReference type="PIRSF" id="PIRSF017184">
    <property type="entry name" value="Nnr"/>
    <property type="match status" value="1"/>
</dbReference>
<protein>
    <recommendedName>
        <fullName evidence="19">Bifunctional NAD(P)H-hydrate repair enzyme</fullName>
    </recommendedName>
    <alternativeName>
        <fullName evidence="19">Nicotinamide nucleotide repair protein</fullName>
    </alternativeName>
    <domain>
        <recommendedName>
            <fullName evidence="19">ADP-dependent (S)-NAD(P)H-hydrate dehydratase</fullName>
            <ecNumber evidence="19">4.2.1.136</ecNumber>
        </recommendedName>
        <alternativeName>
            <fullName evidence="19">ADP-dependent NAD(P)HX dehydratase</fullName>
        </alternativeName>
    </domain>
    <domain>
        <recommendedName>
            <fullName evidence="19">NAD(P)H-hydrate epimerase</fullName>
            <ecNumber evidence="19">5.1.99.6</ecNumber>
        </recommendedName>
    </domain>
</protein>
<comment type="similarity">
    <text evidence="17">Belongs to the NnrD/CARKD family.</text>
</comment>
<evidence type="ECO:0000313" key="22">
    <source>
        <dbReference type="EMBL" id="PPB83542.1"/>
    </source>
</evidence>
<feature type="binding site" evidence="17">
    <location>
        <begin position="433"/>
        <end position="437"/>
    </location>
    <ligand>
        <name>AMP</name>
        <dbReference type="ChEBI" id="CHEBI:456215"/>
    </ligand>
</feature>
<comment type="cofactor">
    <cofactor evidence="18 19">
        <name>K(+)</name>
        <dbReference type="ChEBI" id="CHEBI:29103"/>
    </cofactor>
    <text evidence="18 19">Binds 1 potassium ion per subunit.</text>
</comment>
<keyword evidence="7 17" id="KW-0067">ATP-binding</keyword>
<reference evidence="22 23" key="1">
    <citation type="submission" date="2018-01" db="EMBL/GenBank/DDBJ databases">
        <title>Genomic Encyclopedia of Type Strains, Phase III (KMG-III): the genomes of soil and plant-associated and newly described type strains.</title>
        <authorList>
            <person name="Whitman W."/>
        </authorList>
    </citation>
    <scope>NUCLEOTIDE SEQUENCE [LARGE SCALE GENOMIC DNA]</scope>
    <source>
        <strain evidence="22 23">HKI456</strain>
    </source>
</reference>
<feature type="domain" description="YjeF C-terminal" evidence="20">
    <location>
        <begin position="252"/>
        <end position="527"/>
    </location>
</feature>
<sequence length="531" mass="54587">MTDPVLSAAAEHSVRAASPIDARERAVPLYDVASLRLIEAQATRSLPAHTLMARAGHAAASMLLYDEVPVRAAWIAVGPGNNGGDALVTACELHRAGVRVQACMPCEVVPDDARWALQRAREAGVPISTTIPDTLQGFDWALDGLFGIGLGRPLEGDFARIAALLSEHARQRARVLALDVPSGLDSDTGNVAHGGTAVRATDTLTFIGAKPGLYTAHGPDLAGRVRIAPLELTAALTMPAGMPPSGVSMLNAPALFASRLPERTLASHKGTFGTLAVIGGVTGMCGAPILAARAALYCGAGKIHVGLLGDGAPPYDPVHPELMLSPIHTLALGAASALAVGPGMGRDERAARVLADVLSLNVPIVVDADALNLLAHDASLAARLARRQAAAIITPHPLEAARLLDVDAASVQRDRLGAARRLAERLNAVVVLKGNGTVIADARGPGRRPLAINPTGNAALATGGTGDVLCGMISALAAQRMPSYEAALTAVYLHGAAAESLCADGDGPAGCTAGELAPRVRRLLNTRFYTH</sequence>
<evidence type="ECO:0000256" key="8">
    <source>
        <dbReference type="ARBA" id="ARBA00022857"/>
    </source>
</evidence>
<dbReference type="GO" id="GO:0005524">
    <property type="term" value="F:ATP binding"/>
    <property type="evidence" value="ECO:0007669"/>
    <property type="project" value="UniProtKB-UniRule"/>
</dbReference>
<dbReference type="EMBL" id="PRDW01000007">
    <property type="protein sequence ID" value="PPB83542.1"/>
    <property type="molecule type" value="Genomic_DNA"/>
</dbReference>
<keyword evidence="23" id="KW-1185">Reference proteome</keyword>
<feature type="binding site" evidence="17">
    <location>
        <position position="396"/>
    </location>
    <ligand>
        <name>(6S)-NADPHX</name>
        <dbReference type="ChEBI" id="CHEBI:64076"/>
    </ligand>
</feature>
<dbReference type="AlphaFoldDB" id="A0A2P5KA15"/>
<dbReference type="GO" id="GO:0052856">
    <property type="term" value="F:NAD(P)HX epimerase activity"/>
    <property type="evidence" value="ECO:0007669"/>
    <property type="project" value="UniProtKB-UniRule"/>
</dbReference>
<dbReference type="RefSeq" id="WP_104077527.1">
    <property type="nucleotide sequence ID" value="NZ_CP062178.1"/>
</dbReference>
<comment type="catalytic activity">
    <reaction evidence="15 17 19">
        <text>(6S)-NADHX + ADP = AMP + phosphate + NADH + H(+)</text>
        <dbReference type="Rhea" id="RHEA:32223"/>
        <dbReference type="ChEBI" id="CHEBI:15378"/>
        <dbReference type="ChEBI" id="CHEBI:43474"/>
        <dbReference type="ChEBI" id="CHEBI:57945"/>
        <dbReference type="ChEBI" id="CHEBI:64074"/>
        <dbReference type="ChEBI" id="CHEBI:456215"/>
        <dbReference type="ChEBI" id="CHEBI:456216"/>
        <dbReference type="EC" id="4.2.1.136"/>
    </reaction>
</comment>
<dbReference type="HAMAP" id="MF_01966">
    <property type="entry name" value="NADHX_epimerase"/>
    <property type="match status" value="1"/>
</dbReference>
<feature type="binding site" evidence="18">
    <location>
        <position position="182"/>
    </location>
    <ligand>
        <name>K(+)</name>
        <dbReference type="ChEBI" id="CHEBI:29103"/>
    </ligand>
</feature>
<keyword evidence="9 18" id="KW-0630">Potassium</keyword>
<comment type="similarity">
    <text evidence="3 19">In the N-terminal section; belongs to the NnrE/AIBP family.</text>
</comment>
<keyword evidence="12 17" id="KW-0456">Lyase</keyword>
<proteinExistence type="inferred from homology"/>
<dbReference type="GO" id="GO:0110051">
    <property type="term" value="P:metabolite repair"/>
    <property type="evidence" value="ECO:0007669"/>
    <property type="project" value="TreeGrafter"/>
</dbReference>
<dbReference type="Pfam" id="PF03853">
    <property type="entry name" value="YjeF_N"/>
    <property type="match status" value="1"/>
</dbReference>
<comment type="caution">
    <text evidence="18">Lacks conserved residue(s) required for the propagation of feature annotation.</text>
</comment>
<keyword evidence="22" id="KW-0808">Transferase</keyword>
<keyword evidence="22" id="KW-0418">Kinase</keyword>
<comment type="caution">
    <text evidence="22">The sequence shown here is derived from an EMBL/GenBank/DDBJ whole genome shotgun (WGS) entry which is preliminary data.</text>
</comment>
<comment type="similarity">
    <text evidence="18">Belongs to the NnrE/AIBP family.</text>
</comment>
<evidence type="ECO:0000256" key="19">
    <source>
        <dbReference type="PIRNR" id="PIRNR017184"/>
    </source>
</evidence>
<feature type="binding site" evidence="18">
    <location>
        <position position="179"/>
    </location>
    <ligand>
        <name>(6S)-NADPHX</name>
        <dbReference type="ChEBI" id="CHEBI:64076"/>
    </ligand>
</feature>
<evidence type="ECO:0000256" key="9">
    <source>
        <dbReference type="ARBA" id="ARBA00022958"/>
    </source>
</evidence>
<dbReference type="Gene3D" id="3.40.1190.20">
    <property type="match status" value="1"/>
</dbReference>
<dbReference type="InterPro" id="IPR029056">
    <property type="entry name" value="Ribokinase-like"/>
</dbReference>
<name>A0A2P5KA15_9BURK</name>
<dbReference type="InterPro" id="IPR036652">
    <property type="entry name" value="YjeF_N_dom_sf"/>
</dbReference>
<evidence type="ECO:0000256" key="18">
    <source>
        <dbReference type="HAMAP-Rule" id="MF_01966"/>
    </source>
</evidence>
<feature type="binding site" evidence="17">
    <location>
        <position position="466"/>
    </location>
    <ligand>
        <name>AMP</name>
        <dbReference type="ChEBI" id="CHEBI:456215"/>
    </ligand>
</feature>
<comment type="similarity">
    <text evidence="4 19">In the C-terminal section; belongs to the NnrD/CARKD family.</text>
</comment>
<evidence type="ECO:0000256" key="15">
    <source>
        <dbReference type="ARBA" id="ARBA00048238"/>
    </source>
</evidence>
<dbReference type="NCBIfam" id="TIGR00196">
    <property type="entry name" value="yjeF_cterm"/>
    <property type="match status" value="1"/>
</dbReference>
<feature type="binding site" evidence="17">
    <location>
        <position position="343"/>
    </location>
    <ligand>
        <name>(6S)-NADPHX</name>
        <dbReference type="ChEBI" id="CHEBI:64076"/>
    </ligand>
</feature>
<dbReference type="EC" id="4.2.1.136" evidence="19"/>
<evidence type="ECO:0000256" key="10">
    <source>
        <dbReference type="ARBA" id="ARBA00023027"/>
    </source>
</evidence>
<comment type="catalytic activity">
    <reaction evidence="2 18 19">
        <text>(6R)-NADPHX = (6S)-NADPHX</text>
        <dbReference type="Rhea" id="RHEA:32227"/>
        <dbReference type="ChEBI" id="CHEBI:64076"/>
        <dbReference type="ChEBI" id="CHEBI:64077"/>
        <dbReference type="EC" id="5.1.99.6"/>
    </reaction>
</comment>
<dbReference type="InterPro" id="IPR004443">
    <property type="entry name" value="YjeF_N_dom"/>
</dbReference>
<dbReference type="CDD" id="cd01171">
    <property type="entry name" value="YXKO-related"/>
    <property type="match status" value="1"/>
</dbReference>
<accession>A0A2P5KA15</accession>
<evidence type="ECO:0000256" key="7">
    <source>
        <dbReference type="ARBA" id="ARBA00022840"/>
    </source>
</evidence>
<evidence type="ECO:0000256" key="3">
    <source>
        <dbReference type="ARBA" id="ARBA00006001"/>
    </source>
</evidence>
<dbReference type="InterPro" id="IPR030677">
    <property type="entry name" value="Nnr"/>
</dbReference>
<feature type="binding site" evidence="18">
    <location>
        <begin position="147"/>
        <end position="153"/>
    </location>
    <ligand>
        <name>(6S)-NADPHX</name>
        <dbReference type="ChEBI" id="CHEBI:64076"/>
    </ligand>
</feature>
<evidence type="ECO:0000256" key="6">
    <source>
        <dbReference type="ARBA" id="ARBA00022741"/>
    </source>
</evidence>
<feature type="binding site" evidence="18">
    <location>
        <begin position="81"/>
        <end position="85"/>
    </location>
    <ligand>
        <name>(6S)-NADPHX</name>
        <dbReference type="ChEBI" id="CHEBI:64076"/>
    </ligand>
</feature>
<keyword evidence="11 18" id="KW-0413">Isomerase</keyword>
<dbReference type="Proteomes" id="UP000243096">
    <property type="component" value="Unassembled WGS sequence"/>
</dbReference>
<dbReference type="Pfam" id="PF01256">
    <property type="entry name" value="Carb_kinase"/>
    <property type="match status" value="1"/>
</dbReference>
<dbReference type="PANTHER" id="PTHR12592">
    <property type="entry name" value="ATP-DEPENDENT (S)-NAD(P)H-HYDRATE DEHYDRATASE FAMILY MEMBER"/>
    <property type="match status" value="1"/>
</dbReference>
<comment type="catalytic activity">
    <reaction evidence="1 18 19">
        <text>(6R)-NADHX = (6S)-NADHX</text>
        <dbReference type="Rhea" id="RHEA:32215"/>
        <dbReference type="ChEBI" id="CHEBI:64074"/>
        <dbReference type="ChEBI" id="CHEBI:64075"/>
        <dbReference type="EC" id="5.1.99.6"/>
    </reaction>
</comment>
<evidence type="ECO:0000256" key="5">
    <source>
        <dbReference type="ARBA" id="ARBA00022723"/>
    </source>
</evidence>
<comment type="function">
    <text evidence="14 19">Bifunctional enzyme that catalyzes the epimerization of the S- and R-forms of NAD(P)HX and the dehydration of the S-form of NAD(P)HX at the expense of ADP, which is converted to AMP. This allows the repair of both epimers of NAD(P)HX, a damaged form of NAD(P)H that is a result of enzymatic or heat-dependent hydration.</text>
</comment>
<evidence type="ECO:0000256" key="4">
    <source>
        <dbReference type="ARBA" id="ARBA00009524"/>
    </source>
</evidence>
<feature type="domain" description="YjeF N-terminal" evidence="21">
    <location>
        <begin position="35"/>
        <end position="238"/>
    </location>
</feature>
<dbReference type="GO" id="GO:0052855">
    <property type="term" value="F:ADP-dependent NAD(P)H-hydrate dehydratase activity"/>
    <property type="evidence" value="ECO:0007669"/>
    <property type="project" value="UniProtKB-UniRule"/>
</dbReference>
<dbReference type="SUPFAM" id="SSF53613">
    <property type="entry name" value="Ribokinase-like"/>
    <property type="match status" value="1"/>
</dbReference>
<feature type="binding site" evidence="18">
    <location>
        <position position="82"/>
    </location>
    <ligand>
        <name>K(+)</name>
        <dbReference type="ChEBI" id="CHEBI:29103"/>
    </ligand>
</feature>
<dbReference type="SUPFAM" id="SSF64153">
    <property type="entry name" value="YjeF N-terminal domain-like"/>
    <property type="match status" value="1"/>
</dbReference>
<evidence type="ECO:0000256" key="14">
    <source>
        <dbReference type="ARBA" id="ARBA00025153"/>
    </source>
</evidence>
<organism evidence="22 23">
    <name type="scientific">Mycetohabitans endofungorum</name>
    <dbReference type="NCBI Taxonomy" id="417203"/>
    <lineage>
        <taxon>Bacteria</taxon>
        <taxon>Pseudomonadati</taxon>
        <taxon>Pseudomonadota</taxon>
        <taxon>Betaproteobacteria</taxon>
        <taxon>Burkholderiales</taxon>
        <taxon>Burkholderiaceae</taxon>
        <taxon>Mycetohabitans</taxon>
    </lineage>
</organism>
<evidence type="ECO:0000256" key="1">
    <source>
        <dbReference type="ARBA" id="ARBA00000013"/>
    </source>
</evidence>
<keyword evidence="10 17" id="KW-0520">NAD</keyword>
<comment type="cofactor">
    <cofactor evidence="17">
        <name>Mg(2+)</name>
        <dbReference type="ChEBI" id="CHEBI:18420"/>
    </cofactor>
</comment>
<gene>
    <name evidence="17" type="primary">nnrD</name>
    <name evidence="18" type="synonym">nnrE</name>
    <name evidence="22" type="ORF">B0O95_10758</name>
</gene>
<dbReference type="HAMAP" id="MF_01965">
    <property type="entry name" value="NADHX_dehydratase"/>
    <property type="match status" value="1"/>
</dbReference>
<keyword evidence="8 17" id="KW-0521">NADP</keyword>
<evidence type="ECO:0000256" key="2">
    <source>
        <dbReference type="ARBA" id="ARBA00000909"/>
    </source>
</evidence>
<evidence type="ECO:0000256" key="11">
    <source>
        <dbReference type="ARBA" id="ARBA00023235"/>
    </source>
</evidence>
<comment type="function">
    <text evidence="17">Catalyzes the dehydration of the S-form of NAD(P)HX at the expense of ADP, which is converted to AMP. Together with NAD(P)HX epimerase, which catalyzes the epimerization of the S- and R-forms, the enzyme allows the repair of both epimers of NAD(P)HX, a damaged form of NAD(P)H that is a result of enzymatic or heat-dependent hydration.</text>
</comment>
<evidence type="ECO:0000256" key="13">
    <source>
        <dbReference type="ARBA" id="ARBA00023268"/>
    </source>
</evidence>